<dbReference type="InterPro" id="IPR036059">
    <property type="entry name" value="TldD/PmbA_sf"/>
</dbReference>
<dbReference type="GO" id="GO:0005829">
    <property type="term" value="C:cytosol"/>
    <property type="evidence" value="ECO:0007669"/>
    <property type="project" value="TreeGrafter"/>
</dbReference>
<dbReference type="InterPro" id="IPR051463">
    <property type="entry name" value="Peptidase_U62_metallo"/>
</dbReference>
<dbReference type="AlphaFoldDB" id="A0A2K4ZDT6"/>
<dbReference type="EMBL" id="OFSM01000005">
    <property type="protein sequence ID" value="SOY28620.1"/>
    <property type="molecule type" value="Genomic_DNA"/>
</dbReference>
<keyword evidence="4" id="KW-1185">Reference proteome</keyword>
<proteinExistence type="inferred from homology"/>
<sequence length="476" mass="53001">MKVKSSNYLKEMKPVLIHLRDRLLEEYPYVSILATDSVSRQYSVSRTVTSANMIPLMSGRGFVIKIYDGTSYGEYSFNEISEERIEEILRRIREELWPMSKKLPQGVKKSVYAMVEDEPMVFADSTEYEIDPLAYGDEAILRELTQISETGRACSEKILDCRAFASFQKYSKLFLSKNRDMEQNVLWMAGGFSVMASRGEEIKSSYKSFSNLGGAEVLERMRDGVEDTARVALELLDSEPIRPGEYTCICRPEVTGMIVHEAFGHGVEMDMFVKKRAQAEEFVGKQVASDLVTMHDGAGAAGEVATYFFDDEGIPAKDTTIIDHGILQAGISDAQSAMHLGTAPTGNGRRESYQRKAYTRMTNTFFEGGVDRVEDMIASVDYGFLLEEPSSGMEDPKNWGIQCMVSIAREIRDGKLTGKIFSPVVLTGYVPDLLKSISMVSEEVELGGGGMCGKGYKEWVKVSDGGPHIKARIRLG</sequence>
<protein>
    <submittedName>
        <fullName evidence="3">Protease TldD</fullName>
    </submittedName>
</protein>
<keyword evidence="3" id="KW-0645">Protease</keyword>
<gene>
    <name evidence="3" type="ORF">AMURIS_01330</name>
</gene>
<dbReference type="GO" id="GO:0008237">
    <property type="term" value="F:metallopeptidase activity"/>
    <property type="evidence" value="ECO:0007669"/>
    <property type="project" value="InterPro"/>
</dbReference>
<dbReference type="InterPro" id="IPR045569">
    <property type="entry name" value="Metalloprtase-TldD/E_C"/>
</dbReference>
<accession>A0A2K4ZDT6</accession>
<evidence type="ECO:0000313" key="4">
    <source>
        <dbReference type="Proteomes" id="UP000236311"/>
    </source>
</evidence>
<dbReference type="GO" id="GO:0006508">
    <property type="term" value="P:proteolysis"/>
    <property type="evidence" value="ECO:0007669"/>
    <property type="project" value="UniProtKB-KW"/>
</dbReference>
<reference evidence="3 4" key="1">
    <citation type="submission" date="2018-01" db="EMBL/GenBank/DDBJ databases">
        <authorList>
            <person name="Gaut B.S."/>
            <person name="Morton B.R."/>
            <person name="Clegg M.T."/>
            <person name="Duvall M.R."/>
        </authorList>
    </citation>
    <scope>NUCLEOTIDE SEQUENCE [LARGE SCALE GENOMIC DNA]</scope>
    <source>
        <strain evidence="3">GP69</strain>
    </source>
</reference>
<organism evidence="3 4">
    <name type="scientific">Acetatifactor muris</name>
    <dbReference type="NCBI Taxonomy" id="879566"/>
    <lineage>
        <taxon>Bacteria</taxon>
        <taxon>Bacillati</taxon>
        <taxon>Bacillota</taxon>
        <taxon>Clostridia</taxon>
        <taxon>Lachnospirales</taxon>
        <taxon>Lachnospiraceae</taxon>
        <taxon>Acetatifactor</taxon>
    </lineage>
</organism>
<dbReference type="Pfam" id="PF19289">
    <property type="entry name" value="PmbA_TldD_3rd"/>
    <property type="match status" value="1"/>
</dbReference>
<name>A0A2K4ZDT6_9FIRM</name>
<evidence type="ECO:0000256" key="1">
    <source>
        <dbReference type="ARBA" id="ARBA00005836"/>
    </source>
</evidence>
<feature type="domain" description="Metalloprotease TldD/E C-terminal" evidence="2">
    <location>
        <begin position="243"/>
        <end position="470"/>
    </location>
</feature>
<evidence type="ECO:0000259" key="2">
    <source>
        <dbReference type="Pfam" id="PF19289"/>
    </source>
</evidence>
<dbReference type="RefSeq" id="WP_103238692.1">
    <property type="nucleotide sequence ID" value="NZ_CANRXC010000001.1"/>
</dbReference>
<comment type="similarity">
    <text evidence="1">Belongs to the peptidase U62 family.</text>
</comment>
<dbReference type="SUPFAM" id="SSF111283">
    <property type="entry name" value="Putative modulator of DNA gyrase, PmbA/TldD"/>
    <property type="match status" value="1"/>
</dbReference>
<evidence type="ECO:0000313" key="3">
    <source>
        <dbReference type="EMBL" id="SOY28620.1"/>
    </source>
</evidence>
<keyword evidence="3" id="KW-0378">Hydrolase</keyword>
<dbReference type="PANTHER" id="PTHR30624">
    <property type="entry name" value="UNCHARACTERIZED PROTEIN TLDD AND PMBA"/>
    <property type="match status" value="1"/>
</dbReference>
<dbReference type="OrthoDB" id="9803213at2"/>
<dbReference type="PANTHER" id="PTHR30624:SF0">
    <property type="entry name" value="METALLOPROTEASE SLR0863"/>
    <property type="match status" value="1"/>
</dbReference>
<dbReference type="Proteomes" id="UP000236311">
    <property type="component" value="Unassembled WGS sequence"/>
</dbReference>